<dbReference type="Proteomes" id="UP000663845">
    <property type="component" value="Unassembled WGS sequence"/>
</dbReference>
<evidence type="ECO:0000313" key="1">
    <source>
        <dbReference type="EMBL" id="CAF1102892.1"/>
    </source>
</evidence>
<gene>
    <name evidence="1" type="ORF">JYZ213_LOCUS21486</name>
    <name evidence="2" type="ORF">OXD698_LOCUS40385</name>
</gene>
<proteinExistence type="predicted"/>
<organism evidence="1 3">
    <name type="scientific">Adineta steineri</name>
    <dbReference type="NCBI Taxonomy" id="433720"/>
    <lineage>
        <taxon>Eukaryota</taxon>
        <taxon>Metazoa</taxon>
        <taxon>Spiralia</taxon>
        <taxon>Gnathifera</taxon>
        <taxon>Rotifera</taxon>
        <taxon>Eurotatoria</taxon>
        <taxon>Bdelloidea</taxon>
        <taxon>Adinetida</taxon>
        <taxon>Adinetidae</taxon>
        <taxon>Adineta</taxon>
    </lineage>
</organism>
<protein>
    <submittedName>
        <fullName evidence="1">Uncharacterized protein</fullName>
    </submittedName>
</protein>
<dbReference type="EMBL" id="CAJNOG010000235">
    <property type="protein sequence ID" value="CAF1102892.1"/>
    <property type="molecule type" value="Genomic_DNA"/>
</dbReference>
<dbReference type="Proteomes" id="UP000663844">
    <property type="component" value="Unassembled WGS sequence"/>
</dbReference>
<comment type="caution">
    <text evidence="1">The sequence shown here is derived from an EMBL/GenBank/DDBJ whole genome shotgun (WGS) entry which is preliminary data.</text>
</comment>
<dbReference type="AlphaFoldDB" id="A0A814PCQ6"/>
<evidence type="ECO:0000313" key="2">
    <source>
        <dbReference type="EMBL" id="CAF4192837.1"/>
    </source>
</evidence>
<sequence>MFSLIRNHLLEISSAGYNAGNQFLDHKEMLSNLKVTQATSYLKNIVDQISSSSLGKTNSTESIMNKKEIIIERTHFGMDLLAAVSLYNCLGQETGIYILLVDLLQGLSIETIGTLVYNKFNEHEVQFSNTSTYTG</sequence>
<evidence type="ECO:0000313" key="3">
    <source>
        <dbReference type="Proteomes" id="UP000663845"/>
    </source>
</evidence>
<dbReference type="EMBL" id="CAJOAZ010008873">
    <property type="protein sequence ID" value="CAF4192837.1"/>
    <property type="molecule type" value="Genomic_DNA"/>
</dbReference>
<reference evidence="1" key="1">
    <citation type="submission" date="2021-02" db="EMBL/GenBank/DDBJ databases">
        <authorList>
            <person name="Nowell W R."/>
        </authorList>
    </citation>
    <scope>NUCLEOTIDE SEQUENCE</scope>
</reference>
<name>A0A814PCQ6_9BILA</name>
<accession>A0A814PCQ6</accession>